<organism evidence="11 12">
    <name type="scientific">Psychroserpens luteus</name>
    <dbReference type="NCBI Taxonomy" id="1434066"/>
    <lineage>
        <taxon>Bacteria</taxon>
        <taxon>Pseudomonadati</taxon>
        <taxon>Bacteroidota</taxon>
        <taxon>Flavobacteriia</taxon>
        <taxon>Flavobacteriales</taxon>
        <taxon>Flavobacteriaceae</taxon>
        <taxon>Psychroserpens</taxon>
    </lineage>
</organism>
<dbReference type="InterPro" id="IPR003010">
    <property type="entry name" value="C-N_Hydrolase"/>
</dbReference>
<evidence type="ECO:0000259" key="10">
    <source>
        <dbReference type="PROSITE" id="PS50263"/>
    </source>
</evidence>
<keyword evidence="6 9" id="KW-1133">Transmembrane helix</keyword>
<evidence type="ECO:0000256" key="6">
    <source>
        <dbReference type="ARBA" id="ARBA00022989"/>
    </source>
</evidence>
<feature type="transmembrane region" description="Helical" evidence="9">
    <location>
        <begin position="161"/>
        <end position="177"/>
    </location>
</feature>
<dbReference type="InterPro" id="IPR004563">
    <property type="entry name" value="Apolipo_AcylTrfase"/>
</dbReference>
<protein>
    <recommendedName>
        <fullName evidence="9">Apolipoprotein N-acyltransferase</fullName>
        <shortName evidence="9">ALP N-acyltransferase</shortName>
        <ecNumber evidence="9">2.3.1.269</ecNumber>
    </recommendedName>
</protein>
<keyword evidence="3 9" id="KW-1003">Cell membrane</keyword>
<dbReference type="Proteomes" id="UP001597548">
    <property type="component" value="Unassembled WGS sequence"/>
</dbReference>
<keyword evidence="8 9" id="KW-0012">Acyltransferase</keyword>
<dbReference type="EC" id="2.3.1.269" evidence="9"/>
<comment type="function">
    <text evidence="9">Catalyzes the phospholipid dependent N-acylation of the N-terminal cysteine of apolipoprotein, the last step in lipoprotein maturation.</text>
</comment>
<keyword evidence="5 9" id="KW-0812">Transmembrane</keyword>
<evidence type="ECO:0000313" key="11">
    <source>
        <dbReference type="EMBL" id="MFD2916246.1"/>
    </source>
</evidence>
<dbReference type="EMBL" id="JBHUOS010000009">
    <property type="protein sequence ID" value="MFD2916246.1"/>
    <property type="molecule type" value="Genomic_DNA"/>
</dbReference>
<evidence type="ECO:0000256" key="3">
    <source>
        <dbReference type="ARBA" id="ARBA00022475"/>
    </source>
</evidence>
<dbReference type="PANTHER" id="PTHR38686:SF1">
    <property type="entry name" value="APOLIPOPROTEIN N-ACYLTRANSFERASE"/>
    <property type="match status" value="1"/>
</dbReference>
<evidence type="ECO:0000256" key="1">
    <source>
        <dbReference type="ARBA" id="ARBA00004651"/>
    </source>
</evidence>
<feature type="transmembrane region" description="Helical" evidence="9">
    <location>
        <begin position="53"/>
        <end position="72"/>
    </location>
</feature>
<evidence type="ECO:0000256" key="4">
    <source>
        <dbReference type="ARBA" id="ARBA00022679"/>
    </source>
</evidence>
<dbReference type="InterPro" id="IPR036526">
    <property type="entry name" value="C-N_Hydrolase_sf"/>
</dbReference>
<evidence type="ECO:0000256" key="9">
    <source>
        <dbReference type="HAMAP-Rule" id="MF_01148"/>
    </source>
</evidence>
<reference evidence="12" key="1">
    <citation type="journal article" date="2019" name="Int. J. Syst. Evol. Microbiol.">
        <title>The Global Catalogue of Microorganisms (GCM) 10K type strain sequencing project: providing services to taxonomists for standard genome sequencing and annotation.</title>
        <authorList>
            <consortium name="The Broad Institute Genomics Platform"/>
            <consortium name="The Broad Institute Genome Sequencing Center for Infectious Disease"/>
            <person name="Wu L."/>
            <person name="Ma J."/>
        </authorList>
    </citation>
    <scope>NUCLEOTIDE SEQUENCE [LARGE SCALE GENOMIC DNA]</scope>
    <source>
        <strain evidence="12">KCTC 32514</strain>
    </source>
</reference>
<comment type="pathway">
    <text evidence="9">Protein modification; lipoprotein biosynthesis (N-acyl transfer).</text>
</comment>
<name>A0ABW5ZV54_9FLAO</name>
<evidence type="ECO:0000256" key="7">
    <source>
        <dbReference type="ARBA" id="ARBA00023136"/>
    </source>
</evidence>
<dbReference type="PROSITE" id="PS50263">
    <property type="entry name" value="CN_HYDROLASE"/>
    <property type="match status" value="1"/>
</dbReference>
<feature type="transmembrane region" description="Helical" evidence="9">
    <location>
        <begin position="189"/>
        <end position="211"/>
    </location>
</feature>
<keyword evidence="12" id="KW-1185">Reference proteome</keyword>
<keyword evidence="7 9" id="KW-0472">Membrane</keyword>
<gene>
    <name evidence="9 11" type="primary">lnt</name>
    <name evidence="11" type="ORF">ACFS29_11390</name>
</gene>
<evidence type="ECO:0000256" key="8">
    <source>
        <dbReference type="ARBA" id="ARBA00023315"/>
    </source>
</evidence>
<feature type="transmembrane region" description="Helical" evidence="9">
    <location>
        <begin position="110"/>
        <end position="128"/>
    </location>
</feature>
<dbReference type="Pfam" id="PF20154">
    <property type="entry name" value="LNT_N"/>
    <property type="match status" value="1"/>
</dbReference>
<evidence type="ECO:0000256" key="5">
    <source>
        <dbReference type="ARBA" id="ARBA00022692"/>
    </source>
</evidence>
<evidence type="ECO:0000313" key="12">
    <source>
        <dbReference type="Proteomes" id="UP001597548"/>
    </source>
</evidence>
<dbReference type="HAMAP" id="MF_01148">
    <property type="entry name" value="Lnt"/>
    <property type="match status" value="1"/>
</dbReference>
<feature type="domain" description="CN hydrolase" evidence="10">
    <location>
        <begin position="218"/>
        <end position="494"/>
    </location>
</feature>
<feature type="transmembrane region" description="Helical" evidence="9">
    <location>
        <begin position="507"/>
        <end position="525"/>
    </location>
</feature>
<evidence type="ECO:0000256" key="2">
    <source>
        <dbReference type="ARBA" id="ARBA00010065"/>
    </source>
</evidence>
<proteinExistence type="inferred from homology"/>
<dbReference type="Gene3D" id="3.60.110.10">
    <property type="entry name" value="Carbon-nitrogen hydrolase"/>
    <property type="match status" value="1"/>
</dbReference>
<accession>A0ABW5ZV54</accession>
<dbReference type="SUPFAM" id="SSF56317">
    <property type="entry name" value="Carbon-nitrogen hydrolase"/>
    <property type="match status" value="1"/>
</dbReference>
<dbReference type="GO" id="GO:0016746">
    <property type="term" value="F:acyltransferase activity"/>
    <property type="evidence" value="ECO:0007669"/>
    <property type="project" value="UniProtKB-KW"/>
</dbReference>
<dbReference type="Pfam" id="PF00795">
    <property type="entry name" value="CN_hydrolase"/>
    <property type="match status" value="1"/>
</dbReference>
<dbReference type="CDD" id="cd07571">
    <property type="entry name" value="ALP_N-acyl_transferase"/>
    <property type="match status" value="1"/>
</dbReference>
<dbReference type="NCBIfam" id="TIGR00546">
    <property type="entry name" value="lnt"/>
    <property type="match status" value="1"/>
</dbReference>
<dbReference type="RefSeq" id="WP_194508253.1">
    <property type="nucleotide sequence ID" value="NZ_JADILU010000004.1"/>
</dbReference>
<comment type="similarity">
    <text evidence="2 9">Belongs to the CN hydrolase family. Apolipoprotein N-acyltransferase subfamily.</text>
</comment>
<dbReference type="PANTHER" id="PTHR38686">
    <property type="entry name" value="APOLIPOPROTEIN N-ACYLTRANSFERASE"/>
    <property type="match status" value="1"/>
</dbReference>
<feature type="transmembrane region" description="Helical" evidence="9">
    <location>
        <begin position="25"/>
        <end position="41"/>
    </location>
</feature>
<sequence>MNKLLLSLLSGIILALAWPTYGFPLLLFFAFVPLLLAEHQLRLSDVKRKGLKVFGLSYLTFLIWNAITTSWLRFADPFGAGFAVFVNSALMALIFLLYHKFAKRQSANRSLLFLVVLWISFEKLHLIWEFSWPWLNLGNGFSEYISWIQWYEYTGTFGGTLWVWILNVLIFKGVLSYQKEKSKQVLKSLLLKCAGLIIVPLLISFGIYSTYSHEGETVNVIALQPNIDPYSEKYNMTNLKFAELFFELSNSKITDSTDFIIAPETFLAESTRLRQFNNSLLKNKFDRYVLEHPNVNLLTGISFYNMFNDKNKIRKETNVYKYTPNTWYDDYNSALLINSLDSVQQYNKSKLVVGVENFPYQDILKPLIGDFMIDLGGTVSMKTTQDYRGVFTSSNSKFKAAPIICYESVYGEFVTGYVRNEANFLAIITNDAWWNETQGHKQHLSYAKLRAVETRRDIVRSANTGISAIINAKGEITSSLPYGEKGALSGQIITNNKITFYVMAGDYIARISVFILIFVGLIGFFRRKKEQL</sequence>
<keyword evidence="4 9" id="KW-0808">Transferase</keyword>
<comment type="catalytic activity">
    <reaction evidence="9">
        <text>N-terminal S-1,2-diacyl-sn-glyceryl-L-cysteinyl-[lipoprotein] + a glycerophospholipid = N-acyl-S-1,2-diacyl-sn-glyceryl-L-cysteinyl-[lipoprotein] + a 2-acyl-sn-glycero-3-phospholipid + H(+)</text>
        <dbReference type="Rhea" id="RHEA:48228"/>
        <dbReference type="Rhea" id="RHEA-COMP:14681"/>
        <dbReference type="Rhea" id="RHEA-COMP:14684"/>
        <dbReference type="ChEBI" id="CHEBI:15378"/>
        <dbReference type="ChEBI" id="CHEBI:136912"/>
        <dbReference type="ChEBI" id="CHEBI:140656"/>
        <dbReference type="ChEBI" id="CHEBI:140657"/>
        <dbReference type="ChEBI" id="CHEBI:140660"/>
        <dbReference type="EC" id="2.3.1.269"/>
    </reaction>
</comment>
<feature type="transmembrane region" description="Helical" evidence="9">
    <location>
        <begin position="78"/>
        <end position="98"/>
    </location>
</feature>
<dbReference type="InterPro" id="IPR045378">
    <property type="entry name" value="LNT_N"/>
</dbReference>
<comment type="caution">
    <text evidence="11">The sequence shown here is derived from an EMBL/GenBank/DDBJ whole genome shotgun (WGS) entry which is preliminary data.</text>
</comment>
<comment type="subcellular location">
    <subcellularLocation>
        <location evidence="1 9">Cell membrane</location>
        <topology evidence="1 9">Multi-pass membrane protein</topology>
    </subcellularLocation>
</comment>